<name>B4VNL3_9CYAN</name>
<gene>
    <name evidence="1" type="ORF">MC7420_4835</name>
</gene>
<protein>
    <submittedName>
        <fullName evidence="1">Uncharacterized protein</fullName>
    </submittedName>
</protein>
<evidence type="ECO:0000313" key="1">
    <source>
        <dbReference type="EMBL" id="EDX76579.1"/>
    </source>
</evidence>
<evidence type="ECO:0000313" key="2">
    <source>
        <dbReference type="Proteomes" id="UP000003835"/>
    </source>
</evidence>
<dbReference type="Proteomes" id="UP000003835">
    <property type="component" value="Unassembled WGS sequence"/>
</dbReference>
<sequence>MPIANTGWRRGISLNLKMFMSQSVTILEDRTWSCCLGSSRRGEAREI</sequence>
<reference evidence="1 2" key="1">
    <citation type="submission" date="2008-07" db="EMBL/GenBank/DDBJ databases">
        <authorList>
            <person name="Tandeau de Marsac N."/>
            <person name="Ferriera S."/>
            <person name="Johnson J."/>
            <person name="Kravitz S."/>
            <person name="Beeson K."/>
            <person name="Sutton G."/>
            <person name="Rogers Y.-H."/>
            <person name="Friedman R."/>
            <person name="Frazier M."/>
            <person name="Venter J.C."/>
        </authorList>
    </citation>
    <scope>NUCLEOTIDE SEQUENCE [LARGE SCALE GENOMIC DNA]</scope>
    <source>
        <strain evidence="1 2">PCC 7420</strain>
    </source>
</reference>
<accession>B4VNL3</accession>
<dbReference type="AlphaFoldDB" id="B4VNL3"/>
<organism evidence="1 2">
    <name type="scientific">Coleofasciculus chthonoplastes PCC 7420</name>
    <dbReference type="NCBI Taxonomy" id="118168"/>
    <lineage>
        <taxon>Bacteria</taxon>
        <taxon>Bacillati</taxon>
        <taxon>Cyanobacteriota</taxon>
        <taxon>Cyanophyceae</taxon>
        <taxon>Coleofasciculales</taxon>
        <taxon>Coleofasciculaceae</taxon>
        <taxon>Coleofasciculus</taxon>
    </lineage>
</organism>
<dbReference type="HOGENOM" id="CLU_3166800_0_0_3"/>
<keyword evidence="2" id="KW-1185">Reference proteome</keyword>
<dbReference type="EMBL" id="DS989846">
    <property type="protein sequence ID" value="EDX76579.1"/>
    <property type="molecule type" value="Genomic_DNA"/>
</dbReference>
<proteinExistence type="predicted"/>